<protein>
    <recommendedName>
        <fullName evidence="5">LamG-like jellyroll fold domain-containing protein</fullName>
    </recommendedName>
</protein>
<name>A0ABU7XNU1_9FLAO</name>
<proteinExistence type="predicted"/>
<dbReference type="Proteomes" id="UP001337305">
    <property type="component" value="Unassembled WGS sequence"/>
</dbReference>
<keyword evidence="1" id="KW-1133">Transmembrane helix</keyword>
<evidence type="ECO:0000313" key="3">
    <source>
        <dbReference type="EMBL" id="MEF3832149.1"/>
    </source>
</evidence>
<evidence type="ECO:0000313" key="4">
    <source>
        <dbReference type="Proteomes" id="UP001337305"/>
    </source>
</evidence>
<evidence type="ECO:0008006" key="5">
    <source>
        <dbReference type="Google" id="ProtNLM"/>
    </source>
</evidence>
<comment type="caution">
    <text evidence="3">The sequence shown here is derived from an EMBL/GenBank/DDBJ whole genome shotgun (WGS) entry which is preliminary data.</text>
</comment>
<accession>A0ABU7XNU1</accession>
<keyword evidence="2" id="KW-0732">Signal</keyword>
<dbReference type="InterPro" id="IPR051677">
    <property type="entry name" value="AfsR-DnrI-RedD_regulator"/>
</dbReference>
<dbReference type="InterPro" id="IPR013320">
    <property type="entry name" value="ConA-like_dom_sf"/>
</dbReference>
<feature type="transmembrane region" description="Helical" evidence="1">
    <location>
        <begin position="463"/>
        <end position="482"/>
    </location>
</feature>
<feature type="chain" id="PRO_5046906298" description="LamG-like jellyroll fold domain-containing protein" evidence="2">
    <location>
        <begin position="24"/>
        <end position="761"/>
    </location>
</feature>
<sequence length="761" mass="87941">MNKTISCFLSILLLFTITHFSLAQNKSGYSEENILSKSYILIDIEKNPFTFKLDSLLSNSSTPLAFEISKTTHLNHLKKYVKHRKEVVVITQQNIDSLLDGNLSVFQIPPDKIETIHLNSINNRLVQPINTKKLTRTHLSSTKHLINFWDQYGKRPNFIEINSNLLVKADSVVSYLNSLKTISGTIKTDAESLINDVKFIKYKSSTAGGYFNFPIINEDSLPILIPYKAGYHFSPDIIHTTEKNLENLKNFKAFQLDLNFGLSDYYVFDPKFKNKLNDNSKGLLINNVKFKKDSTRGNVGFFKNGGYIDTGIESKNSLRNSFTISAWIKPTSLGIDNSILGKGESFAVKLRNGFLTFTMTRIKDYISRTSPIPLNKWSHIALVHSQIDNSLFFYVNGKLTEKVELISEYVMTSDYNIHIGTNLWEEFFEGYLDEIKIWERELNEKEVSTLFKSKAENSLNNKITVGLIIFGTLLIIIFILFFKHKSKNLKKHNHKKYRQVKKEQQVFAKDHENRENESILCFGKLKILDKDGQDIAENFSPLLKKLFIVILLHSHQNNKKGISTKQLTEFLWPGMSPQKAKNTRGTNTNNLRSRLRSCPGINLVFKDKFWFIELSENCYYDYLIIQNYLDDFLINEFSVKELEDILPTFLTILKTGRLFSGSSESWLDPFIEKFSNQIIEQCLDFIEILDKEKHCNLLLLLTDVICIYDDLNEKAHSLKLQLLIQQGKLSLAYKAYDNFVKLYYKIYKETYAVSFEDMTSS</sequence>
<keyword evidence="4" id="KW-1185">Reference proteome</keyword>
<reference evidence="3 4" key="1">
    <citation type="submission" date="2022-09" db="EMBL/GenBank/DDBJ databases">
        <title>Genome sequencing of Flavivirga sp. MEBiC05379.</title>
        <authorList>
            <person name="Oh H.-M."/>
            <person name="Kwon K.K."/>
            <person name="Park M.J."/>
            <person name="Yang S.-H."/>
        </authorList>
    </citation>
    <scope>NUCLEOTIDE SEQUENCE [LARGE SCALE GENOMIC DNA]</scope>
    <source>
        <strain evidence="3 4">MEBiC05379</strain>
    </source>
</reference>
<feature type="signal peptide" evidence="2">
    <location>
        <begin position="1"/>
        <end position="23"/>
    </location>
</feature>
<gene>
    <name evidence="3" type="ORF">N1F79_03300</name>
</gene>
<dbReference type="PANTHER" id="PTHR35807:SF1">
    <property type="entry name" value="TRANSCRIPTIONAL REGULATOR REDD"/>
    <property type="match status" value="1"/>
</dbReference>
<dbReference type="RefSeq" id="WP_303309135.1">
    <property type="nucleotide sequence ID" value="NZ_JAODOP010000001.1"/>
</dbReference>
<dbReference type="SUPFAM" id="SSF49899">
    <property type="entry name" value="Concanavalin A-like lectins/glucanases"/>
    <property type="match status" value="1"/>
</dbReference>
<organism evidence="3 4">
    <name type="scientific">Flavivirga spongiicola</name>
    <dbReference type="NCBI Taxonomy" id="421621"/>
    <lineage>
        <taxon>Bacteria</taxon>
        <taxon>Pseudomonadati</taxon>
        <taxon>Bacteroidota</taxon>
        <taxon>Flavobacteriia</taxon>
        <taxon>Flavobacteriales</taxon>
        <taxon>Flavobacteriaceae</taxon>
        <taxon>Flavivirga</taxon>
    </lineage>
</organism>
<dbReference type="EMBL" id="JAODOP010000001">
    <property type="protein sequence ID" value="MEF3832149.1"/>
    <property type="molecule type" value="Genomic_DNA"/>
</dbReference>
<dbReference type="Pfam" id="PF13385">
    <property type="entry name" value="Laminin_G_3"/>
    <property type="match status" value="1"/>
</dbReference>
<keyword evidence="1" id="KW-0472">Membrane</keyword>
<dbReference type="PANTHER" id="PTHR35807">
    <property type="entry name" value="TRANSCRIPTIONAL REGULATOR REDD-RELATED"/>
    <property type="match status" value="1"/>
</dbReference>
<dbReference type="Gene3D" id="2.60.120.200">
    <property type="match status" value="1"/>
</dbReference>
<keyword evidence="1" id="KW-0812">Transmembrane</keyword>
<evidence type="ECO:0000256" key="1">
    <source>
        <dbReference type="SAM" id="Phobius"/>
    </source>
</evidence>
<evidence type="ECO:0000256" key="2">
    <source>
        <dbReference type="SAM" id="SignalP"/>
    </source>
</evidence>